<dbReference type="AlphaFoldDB" id="A0A2M3ZU74"/>
<name>A0A2M3ZU74_9DIPT</name>
<dbReference type="EMBL" id="GGFM01011355">
    <property type="protein sequence ID" value="MBW32106.1"/>
    <property type="molecule type" value="Transcribed_RNA"/>
</dbReference>
<reference evidence="1" key="1">
    <citation type="submission" date="2018-01" db="EMBL/GenBank/DDBJ databases">
        <title>An insight into the sialome of Amazonian anophelines.</title>
        <authorList>
            <person name="Ribeiro J.M."/>
            <person name="Scarpassa V."/>
            <person name="Calvo E."/>
        </authorList>
    </citation>
    <scope>NUCLEOTIDE SEQUENCE</scope>
    <source>
        <tissue evidence="1">Salivary glands</tissue>
    </source>
</reference>
<sequence length="94" mass="10651">MLLVVPLVLLLLSLVLFRYLYFTAGHGVQPNRISDGKRSQILTGARVLVAAGFYRKRWTHPHIPQQLARTACAGPNCKMHLSFQMPFFVCIVKK</sequence>
<evidence type="ECO:0000313" key="1">
    <source>
        <dbReference type="EMBL" id="MBW32106.1"/>
    </source>
</evidence>
<protein>
    <submittedName>
        <fullName evidence="1">Putative secreted peptide</fullName>
    </submittedName>
</protein>
<accession>A0A2M3ZU74</accession>
<proteinExistence type="predicted"/>
<organism evidence="1">
    <name type="scientific">Anopheles braziliensis</name>
    <dbReference type="NCBI Taxonomy" id="58242"/>
    <lineage>
        <taxon>Eukaryota</taxon>
        <taxon>Metazoa</taxon>
        <taxon>Ecdysozoa</taxon>
        <taxon>Arthropoda</taxon>
        <taxon>Hexapoda</taxon>
        <taxon>Insecta</taxon>
        <taxon>Pterygota</taxon>
        <taxon>Neoptera</taxon>
        <taxon>Endopterygota</taxon>
        <taxon>Diptera</taxon>
        <taxon>Nematocera</taxon>
        <taxon>Culicoidea</taxon>
        <taxon>Culicidae</taxon>
        <taxon>Anophelinae</taxon>
        <taxon>Anopheles</taxon>
    </lineage>
</organism>